<dbReference type="PANTHER" id="PTHR30348">
    <property type="entry name" value="UNCHARACTERIZED PROTEIN YECE"/>
    <property type="match status" value="1"/>
</dbReference>
<evidence type="ECO:0000313" key="2">
    <source>
        <dbReference type="Proteomes" id="UP000199045"/>
    </source>
</evidence>
<dbReference type="STRING" id="104663.SAMN04488121_102546"/>
<organism evidence="1 2">
    <name type="scientific">Chitinophaga filiformis</name>
    <name type="common">Myxococcus filiformis</name>
    <name type="synonym">Flexibacter filiformis</name>
    <dbReference type="NCBI Taxonomy" id="104663"/>
    <lineage>
        <taxon>Bacteria</taxon>
        <taxon>Pseudomonadati</taxon>
        <taxon>Bacteroidota</taxon>
        <taxon>Chitinophagia</taxon>
        <taxon>Chitinophagales</taxon>
        <taxon>Chitinophagaceae</taxon>
        <taxon>Chitinophaga</taxon>
    </lineage>
</organism>
<dbReference type="Pfam" id="PF01904">
    <property type="entry name" value="DUF72"/>
    <property type="match status" value="1"/>
</dbReference>
<evidence type="ECO:0000313" key="1">
    <source>
        <dbReference type="EMBL" id="SDF64776.1"/>
    </source>
</evidence>
<dbReference type="Gene3D" id="3.20.20.410">
    <property type="entry name" value="Protein of unknown function UPF0759"/>
    <property type="match status" value="1"/>
</dbReference>
<gene>
    <name evidence="1" type="ORF">SAMN04488121_102546</name>
</gene>
<reference evidence="1 2" key="1">
    <citation type="submission" date="2016-10" db="EMBL/GenBank/DDBJ databases">
        <authorList>
            <person name="de Groot N.N."/>
        </authorList>
    </citation>
    <scope>NUCLEOTIDE SEQUENCE [LARGE SCALE GENOMIC DNA]</scope>
    <source>
        <strain evidence="1 2">DSM 527</strain>
    </source>
</reference>
<protein>
    <submittedName>
        <fullName evidence="1">Uncharacterized conserved protein YecE, DUF72 family</fullName>
    </submittedName>
</protein>
<dbReference type="InterPro" id="IPR036520">
    <property type="entry name" value="UPF0759_sf"/>
</dbReference>
<proteinExistence type="predicted"/>
<dbReference type="AlphaFoldDB" id="A0A1G7MT00"/>
<dbReference type="Proteomes" id="UP000199045">
    <property type="component" value="Unassembled WGS sequence"/>
</dbReference>
<dbReference type="InterPro" id="IPR002763">
    <property type="entry name" value="DUF72"/>
</dbReference>
<accession>A0A1G7MT00</accession>
<dbReference type="SUPFAM" id="SSF117396">
    <property type="entry name" value="TM1631-like"/>
    <property type="match status" value="1"/>
</dbReference>
<dbReference type="EMBL" id="FNBN01000002">
    <property type="protein sequence ID" value="SDF64776.1"/>
    <property type="molecule type" value="Genomic_DNA"/>
</dbReference>
<sequence>MHYLRRKIHFTMDFGRVDPALLDEIDFKLPAEPAFNKTVLKGKPLKQPKIYLGCAKWGRKEWIGKIYPKGTKEANFLDEYVHHYNSIELNATHYKIYGPEAIEKWDVRAQGKDFKFCPKVPQSISHYSNLIDASLQTTSFLEGILAFGDHLGPIFLQVSDKYSPKRKDNLFRYLESLPKDLQFFLEVRHPDWFSDATTREELFSTLHKLNVGAVITDTSGRRDCAHMYMPVAKAFIRFVGNSLHPTDYTRVDDWVNRMHYWLQHGLKELYFFMHMHDEAYSPELTVYLVDKFKEVTGIQLQKPMFIAQQNTLF</sequence>
<dbReference type="PANTHER" id="PTHR30348:SF9">
    <property type="entry name" value="UPF0759 PROTEIN YECE"/>
    <property type="match status" value="1"/>
</dbReference>
<name>A0A1G7MT00_CHIFI</name>